<reference evidence="1 2" key="2">
    <citation type="submission" date="2018-10" db="EMBL/GenBank/DDBJ databases">
        <authorList>
            <consortium name="Pathogen Informatics"/>
        </authorList>
    </citation>
    <scope>NUCLEOTIDE SEQUENCE [LARGE SCALE GENOMIC DNA]</scope>
</reference>
<evidence type="ECO:0000313" key="1">
    <source>
        <dbReference type="EMBL" id="VDD96163.1"/>
    </source>
</evidence>
<dbReference type="EMBL" id="UXUI01011336">
    <property type="protein sequence ID" value="VDD96163.1"/>
    <property type="molecule type" value="Genomic_DNA"/>
</dbReference>
<dbReference type="Proteomes" id="UP000274131">
    <property type="component" value="Unassembled WGS sequence"/>
</dbReference>
<organism evidence="3">
    <name type="scientific">Enterobius vermicularis</name>
    <name type="common">Human pinworm</name>
    <dbReference type="NCBI Taxonomy" id="51028"/>
    <lineage>
        <taxon>Eukaryota</taxon>
        <taxon>Metazoa</taxon>
        <taxon>Ecdysozoa</taxon>
        <taxon>Nematoda</taxon>
        <taxon>Chromadorea</taxon>
        <taxon>Rhabditida</taxon>
        <taxon>Spirurina</taxon>
        <taxon>Oxyuridomorpha</taxon>
        <taxon>Oxyuroidea</taxon>
        <taxon>Oxyuridae</taxon>
        <taxon>Enterobius</taxon>
    </lineage>
</organism>
<name>A0A0N4VL68_ENTVE</name>
<proteinExistence type="predicted"/>
<gene>
    <name evidence="1" type="ORF">EVEC_LOCUS10914</name>
</gene>
<dbReference type="OrthoDB" id="5827722at2759"/>
<reference evidence="3" key="1">
    <citation type="submission" date="2017-02" db="UniProtKB">
        <authorList>
            <consortium name="WormBaseParasite"/>
        </authorList>
    </citation>
    <scope>IDENTIFICATION</scope>
</reference>
<accession>A0A0N4VL68</accession>
<dbReference type="STRING" id="51028.A0A0N4VL68"/>
<evidence type="ECO:0000313" key="2">
    <source>
        <dbReference type="Proteomes" id="UP000274131"/>
    </source>
</evidence>
<sequence length="480" mass="55837">MDLSKRSPPVFSEKSISIERAKICAIDDILAKNGALKLKELFLEMRRFQNARLPSTTDELFAYVMSRSNMFDMHNGLVRNRCTPFRKMFLDFVYLIYRDNNKRFSIWGIVEALSDYRNVIAEEVGGSDEELFQFFKTHPNFFNVRGDLSVSLSHNAWTVASAWEFSALPTYPKNQIRYDRSIAFDFIGEVVKACPKSDYAKVVIKAGKYRGQPIYVTSRNLTSTDNVGIEFPEETKVLCHAYRAYNAALPWTASSISLKQGFDINDSLRSSSLHLNERSQSPNSAPRLVGKKEGAEVFSDISRKAETELSSRDKFFFRDLLESEMRRIEEIDNLIDGGEIHFRDLFEHYLNHSSFVIFSHLKNFIRTRPHLYEISGDIVTMKPEAYRFEILKLLSILDKFRGERVTVDVLQKEVMTNRTFTELKSWVRNKSDFRQLLDELSSLIEIAEHMGEEYVWLRGTYVREQGVFLPFFTFNRNITR</sequence>
<dbReference type="WBParaSite" id="EVEC_0001162101-mRNA-1">
    <property type="protein sequence ID" value="EVEC_0001162101-mRNA-1"/>
    <property type="gene ID" value="EVEC_0001162101"/>
</dbReference>
<dbReference type="AlphaFoldDB" id="A0A0N4VL68"/>
<keyword evidence="2" id="KW-1185">Reference proteome</keyword>
<protein>
    <submittedName>
        <fullName evidence="3">VWFA domain-containing protein</fullName>
    </submittedName>
</protein>
<evidence type="ECO:0000313" key="3">
    <source>
        <dbReference type="WBParaSite" id="EVEC_0001162101-mRNA-1"/>
    </source>
</evidence>